<evidence type="ECO:0000313" key="3">
    <source>
        <dbReference type="Proteomes" id="UP001055818"/>
    </source>
</evidence>
<name>A0A9E6I6E4_9CAUD</name>
<feature type="compositionally biased region" description="Basic and acidic residues" evidence="1">
    <location>
        <begin position="80"/>
        <end position="92"/>
    </location>
</feature>
<proteinExistence type="predicted"/>
<gene>
    <name evidence="2" type="ORF">BB1_0091</name>
</gene>
<feature type="region of interest" description="Disordered" evidence="1">
    <location>
        <begin position="72"/>
        <end position="92"/>
    </location>
</feature>
<keyword evidence="3" id="KW-1185">Reference proteome</keyword>
<organism evidence="2 3">
    <name type="scientific">Escherichia phage BB1</name>
    <dbReference type="NCBI Taxonomy" id="2747781"/>
    <lineage>
        <taxon>Viruses</taxon>
        <taxon>Duplodnaviria</taxon>
        <taxon>Heunggongvirae</taxon>
        <taxon>Uroviricota</taxon>
        <taxon>Caudoviricetes</taxon>
        <taxon>Demerecviridae</taxon>
        <taxon>Markadamsvirinae</taxon>
        <taxon>Tequintavirus</taxon>
        <taxon>Tequintavirus BB1</taxon>
    </lineage>
</organism>
<dbReference type="EMBL" id="MT843274">
    <property type="protein sequence ID" value="QNL29662.1"/>
    <property type="molecule type" value="Genomic_DNA"/>
</dbReference>
<reference evidence="2 3" key="1">
    <citation type="submission" date="2020-08" db="EMBL/GenBank/DDBJ databases">
        <title>Sequencing coliphages.</title>
        <authorList>
            <person name="Kelly A."/>
        </authorList>
    </citation>
    <scope>NUCLEOTIDE SEQUENCE [LARGE SCALE GENOMIC DNA]</scope>
</reference>
<dbReference type="RefSeq" id="YP_012134670.1">
    <property type="nucleotide sequence ID" value="NC_106597.1"/>
</dbReference>
<keyword evidence="2" id="KW-0675">Receptor</keyword>
<accession>A0A9E6I6E4</accession>
<dbReference type="Proteomes" id="UP001055818">
    <property type="component" value="Segment"/>
</dbReference>
<dbReference type="GeneID" id="301849674"/>
<protein>
    <submittedName>
        <fullName evidence="2">Receptor blocking protein</fullName>
    </submittedName>
</protein>
<sequence>MPLEMNPRAKAVHDAINEIIQDVIQDTMEDVMGTSFLLEESGFDEMMDLVGTVIMVRAIARIFQIPHLREHERHVKRQQKKEQARRSVRSVD</sequence>
<evidence type="ECO:0000256" key="1">
    <source>
        <dbReference type="SAM" id="MobiDB-lite"/>
    </source>
</evidence>
<evidence type="ECO:0000313" key="2">
    <source>
        <dbReference type="EMBL" id="QNL29662.1"/>
    </source>
</evidence>